<evidence type="ECO:0000313" key="1">
    <source>
        <dbReference type="EMBL" id="WNO47395.1"/>
    </source>
</evidence>
<protein>
    <submittedName>
        <fullName evidence="1">Uncharacterized protein</fullName>
    </submittedName>
</protein>
<name>A0AA96R2I3_9CAUD</name>
<proteinExistence type="predicted"/>
<dbReference type="EMBL" id="OR481006">
    <property type="protein sequence ID" value="WNO47395.1"/>
    <property type="molecule type" value="Genomic_DNA"/>
</dbReference>
<reference evidence="1" key="1">
    <citation type="submission" date="2023-08" db="EMBL/GenBank/DDBJ databases">
        <authorList>
            <person name="Nazir A."/>
        </authorList>
    </citation>
    <scope>NUCLEOTIDE SEQUENCE</scope>
</reference>
<sequence>MIDVIIQEYETSALERRTMPASHAHKLGLSKAFYKVQLLGDFDQIDFEYKA</sequence>
<organism evidence="1">
    <name type="scientific">Staphylococcus phage vB_VibM_10AMN12</name>
    <dbReference type="NCBI Taxonomy" id="3076785"/>
    <lineage>
        <taxon>Viruses</taxon>
        <taxon>Duplodnaviria</taxon>
        <taxon>Heunggongvirae</taxon>
        <taxon>Uroviricota</taxon>
        <taxon>Caudoviricetes</taxon>
    </lineage>
</organism>
<accession>A0AA96R2I3</accession>